<accession>A0ABY2F5T0</accession>
<organism evidence="3 4">
    <name type="scientific">Kribbella pratensis</name>
    <dbReference type="NCBI Taxonomy" id="2512112"/>
    <lineage>
        <taxon>Bacteria</taxon>
        <taxon>Bacillati</taxon>
        <taxon>Actinomycetota</taxon>
        <taxon>Actinomycetes</taxon>
        <taxon>Propionibacteriales</taxon>
        <taxon>Kribbellaceae</taxon>
        <taxon>Kribbella</taxon>
    </lineage>
</organism>
<protein>
    <recommendedName>
        <fullName evidence="5">DUF2530 domain-containing protein</fullName>
    </recommendedName>
</protein>
<feature type="region of interest" description="Disordered" evidence="1">
    <location>
        <begin position="80"/>
        <end position="100"/>
    </location>
</feature>
<keyword evidence="2" id="KW-1133">Transmembrane helix</keyword>
<feature type="region of interest" description="Disordered" evidence="1">
    <location>
        <begin position="55"/>
        <end position="74"/>
    </location>
</feature>
<sequence>MRGWILTSAATTVATAIAIAVNLATDGRHHPWAWIATVVLTALGGALSEWQRRRDVRKAEARTPPSDPRPTAPHVIQTVVAGEGASVQQAAGDINNSTSP</sequence>
<reference evidence="3 4" key="1">
    <citation type="submission" date="2019-03" db="EMBL/GenBank/DDBJ databases">
        <title>Genomic Encyclopedia of Type Strains, Phase III (KMG-III): the genomes of soil and plant-associated and newly described type strains.</title>
        <authorList>
            <person name="Whitman W."/>
        </authorList>
    </citation>
    <scope>NUCLEOTIDE SEQUENCE [LARGE SCALE GENOMIC DNA]</scope>
    <source>
        <strain evidence="3 4">VKMAc-2574</strain>
    </source>
</reference>
<evidence type="ECO:0000256" key="1">
    <source>
        <dbReference type="SAM" id="MobiDB-lite"/>
    </source>
</evidence>
<feature type="compositionally biased region" description="Polar residues" evidence="1">
    <location>
        <begin position="86"/>
        <end position="100"/>
    </location>
</feature>
<keyword evidence="2" id="KW-0472">Membrane</keyword>
<evidence type="ECO:0000313" key="3">
    <source>
        <dbReference type="EMBL" id="TDW81917.1"/>
    </source>
</evidence>
<evidence type="ECO:0000256" key="2">
    <source>
        <dbReference type="SAM" id="Phobius"/>
    </source>
</evidence>
<name>A0ABY2F5T0_9ACTN</name>
<dbReference type="Proteomes" id="UP000295060">
    <property type="component" value="Unassembled WGS sequence"/>
</dbReference>
<dbReference type="EMBL" id="SODU01000005">
    <property type="protein sequence ID" value="TDW81917.1"/>
    <property type="molecule type" value="Genomic_DNA"/>
</dbReference>
<proteinExistence type="predicted"/>
<dbReference type="RefSeq" id="WP_134010591.1">
    <property type="nucleotide sequence ID" value="NZ_SODU01000005.1"/>
</dbReference>
<keyword evidence="2" id="KW-0812">Transmembrane</keyword>
<feature type="transmembrane region" description="Helical" evidence="2">
    <location>
        <begin position="30"/>
        <end position="48"/>
    </location>
</feature>
<comment type="caution">
    <text evidence="3">The sequence shown here is derived from an EMBL/GenBank/DDBJ whole genome shotgun (WGS) entry which is preliminary data.</text>
</comment>
<evidence type="ECO:0000313" key="4">
    <source>
        <dbReference type="Proteomes" id="UP000295060"/>
    </source>
</evidence>
<gene>
    <name evidence="3" type="ORF">EV137_7928</name>
</gene>
<evidence type="ECO:0008006" key="5">
    <source>
        <dbReference type="Google" id="ProtNLM"/>
    </source>
</evidence>
<keyword evidence="4" id="KW-1185">Reference proteome</keyword>